<dbReference type="InterPro" id="IPR036291">
    <property type="entry name" value="NAD(P)-bd_dom_sf"/>
</dbReference>
<dbReference type="PRINTS" id="PR00081">
    <property type="entry name" value="GDHRDH"/>
</dbReference>
<dbReference type="FunFam" id="3.40.50.720:FF:000245">
    <property type="entry name" value="Short chain dehydrogenase, putative"/>
    <property type="match status" value="1"/>
</dbReference>
<gene>
    <name evidence="4" type="ORF">DAEQUDRAFT_768833</name>
</gene>
<comment type="similarity">
    <text evidence="1">Belongs to the short-chain dehydrogenases/reductases (SDR) family.</text>
</comment>
<dbReference type="AlphaFoldDB" id="A0A165MBI6"/>
<keyword evidence="5" id="KW-1185">Reference proteome</keyword>
<dbReference type="GO" id="GO:0050664">
    <property type="term" value="F:oxidoreductase activity, acting on NAD(P)H, oxygen as acceptor"/>
    <property type="evidence" value="ECO:0007669"/>
    <property type="project" value="TreeGrafter"/>
</dbReference>
<dbReference type="OrthoDB" id="1669814at2759"/>
<dbReference type="Gene3D" id="3.40.50.720">
    <property type="entry name" value="NAD(P)-binding Rossmann-like Domain"/>
    <property type="match status" value="1"/>
</dbReference>
<evidence type="ECO:0000313" key="5">
    <source>
        <dbReference type="Proteomes" id="UP000076727"/>
    </source>
</evidence>
<keyword evidence="3" id="KW-0560">Oxidoreductase</keyword>
<dbReference type="Pfam" id="PF13561">
    <property type="entry name" value="adh_short_C2"/>
    <property type="match status" value="1"/>
</dbReference>
<dbReference type="PROSITE" id="PS00061">
    <property type="entry name" value="ADH_SHORT"/>
    <property type="match status" value="1"/>
</dbReference>
<evidence type="ECO:0000256" key="2">
    <source>
        <dbReference type="ARBA" id="ARBA00022857"/>
    </source>
</evidence>
<name>A0A165MBI6_9APHY</name>
<dbReference type="InterPro" id="IPR020904">
    <property type="entry name" value="Sc_DH/Rdtase_CS"/>
</dbReference>
<sequence length="351" mass="38267">MAFRTQLPRLLSKILAPTSPRQSVVYTSRQRASFSTISSLRYAQDSPLKAETQQKKTGVPPPYGPVGVAAALEALPNCTPTPTIFEHEFSLKDKVALVSGANRGLGLEMAMALAEAGARAVYCVDLPEKPGEEWTKVKDYLARMKGKGGEGRLEYFSADVRDQERLWKIGETIGDREGRMDVCIAAAGILNPDTDCLEYNSKAFQKVIETNVNGVLFTAQAAAKQMVRFENGGSITLIASMSGSITNRGHRWISYNTSKSAVLQMARSMACELGPKRIRVNSLSPGHIYTNMTAAYFDVHPHLVEVLSNANPLNRLGRPDELRGVVTWLASDASTFCTGSDMLVTGGHHAW</sequence>
<reference evidence="4 5" key="1">
    <citation type="journal article" date="2016" name="Mol. Biol. Evol.">
        <title>Comparative Genomics of Early-Diverging Mushroom-Forming Fungi Provides Insights into the Origins of Lignocellulose Decay Capabilities.</title>
        <authorList>
            <person name="Nagy L.G."/>
            <person name="Riley R."/>
            <person name="Tritt A."/>
            <person name="Adam C."/>
            <person name="Daum C."/>
            <person name="Floudas D."/>
            <person name="Sun H."/>
            <person name="Yadav J.S."/>
            <person name="Pangilinan J."/>
            <person name="Larsson K.H."/>
            <person name="Matsuura K."/>
            <person name="Barry K."/>
            <person name="Labutti K."/>
            <person name="Kuo R."/>
            <person name="Ohm R.A."/>
            <person name="Bhattacharya S.S."/>
            <person name="Shirouzu T."/>
            <person name="Yoshinaga Y."/>
            <person name="Martin F.M."/>
            <person name="Grigoriev I.V."/>
            <person name="Hibbett D.S."/>
        </authorList>
    </citation>
    <scope>NUCLEOTIDE SEQUENCE [LARGE SCALE GENOMIC DNA]</scope>
    <source>
        <strain evidence="4 5">L-15889</strain>
    </source>
</reference>
<keyword evidence="2" id="KW-0521">NADP</keyword>
<organism evidence="4 5">
    <name type="scientific">Daedalea quercina L-15889</name>
    <dbReference type="NCBI Taxonomy" id="1314783"/>
    <lineage>
        <taxon>Eukaryota</taxon>
        <taxon>Fungi</taxon>
        <taxon>Dikarya</taxon>
        <taxon>Basidiomycota</taxon>
        <taxon>Agaricomycotina</taxon>
        <taxon>Agaricomycetes</taxon>
        <taxon>Polyporales</taxon>
        <taxon>Fomitopsis</taxon>
    </lineage>
</organism>
<dbReference type="Proteomes" id="UP000076727">
    <property type="component" value="Unassembled WGS sequence"/>
</dbReference>
<dbReference type="STRING" id="1314783.A0A165MBI6"/>
<accession>A0A165MBI6</accession>
<evidence type="ECO:0000313" key="4">
    <source>
        <dbReference type="EMBL" id="KZT65464.1"/>
    </source>
</evidence>
<dbReference type="GO" id="GO:0016616">
    <property type="term" value="F:oxidoreductase activity, acting on the CH-OH group of donors, NAD or NADP as acceptor"/>
    <property type="evidence" value="ECO:0007669"/>
    <property type="project" value="UniProtKB-ARBA"/>
</dbReference>
<evidence type="ECO:0000256" key="3">
    <source>
        <dbReference type="ARBA" id="ARBA00023002"/>
    </source>
</evidence>
<proteinExistence type="inferred from homology"/>
<dbReference type="SUPFAM" id="SSF51735">
    <property type="entry name" value="NAD(P)-binding Rossmann-fold domains"/>
    <property type="match status" value="1"/>
</dbReference>
<evidence type="ECO:0000256" key="1">
    <source>
        <dbReference type="ARBA" id="ARBA00006484"/>
    </source>
</evidence>
<protein>
    <submittedName>
        <fullName evidence="4">NAD(P)-binding protein</fullName>
    </submittedName>
</protein>
<dbReference type="InterPro" id="IPR002347">
    <property type="entry name" value="SDR_fam"/>
</dbReference>
<dbReference type="PANTHER" id="PTHR43008">
    <property type="entry name" value="BENZIL REDUCTASE"/>
    <property type="match status" value="1"/>
</dbReference>
<dbReference type="EMBL" id="KV429105">
    <property type="protein sequence ID" value="KZT65464.1"/>
    <property type="molecule type" value="Genomic_DNA"/>
</dbReference>
<dbReference type="PRINTS" id="PR00080">
    <property type="entry name" value="SDRFAMILY"/>
</dbReference>
<dbReference type="PANTHER" id="PTHR43008:SF4">
    <property type="entry name" value="CHAIN DEHYDROGENASE, PUTATIVE (AFU_ORTHOLOGUE AFUA_4G08710)-RELATED"/>
    <property type="match status" value="1"/>
</dbReference>